<keyword evidence="6" id="KW-0028">Amino-acid biosynthesis</keyword>
<dbReference type="GO" id="GO:0006529">
    <property type="term" value="P:asparagine biosynthetic process"/>
    <property type="evidence" value="ECO:0007669"/>
    <property type="project" value="UniProtKB-KW"/>
</dbReference>
<dbReference type="SUPFAM" id="SSF56235">
    <property type="entry name" value="N-terminal nucleophile aminohydrolases (Ntn hydrolases)"/>
    <property type="match status" value="1"/>
</dbReference>
<dbReference type="NCBIfam" id="TIGR01536">
    <property type="entry name" value="asn_synth_AEB"/>
    <property type="match status" value="1"/>
</dbReference>
<name>A0A3M9K080_9ACTN</name>
<evidence type="ECO:0000256" key="5">
    <source>
        <dbReference type="ARBA" id="ARBA00022840"/>
    </source>
</evidence>
<dbReference type="EC" id="6.3.5.4" evidence="3"/>
<keyword evidence="6" id="KW-0061">Asparagine biosynthesis</keyword>
<gene>
    <name evidence="9" type="primary">asnB</name>
    <name evidence="9" type="ORF">DVH21_17135</name>
</gene>
<dbReference type="InterPro" id="IPR029055">
    <property type="entry name" value="Ntn_hydrolases_N"/>
</dbReference>
<dbReference type="InterPro" id="IPR017932">
    <property type="entry name" value="GATase_2_dom"/>
</dbReference>
<dbReference type="GO" id="GO:0005524">
    <property type="term" value="F:ATP binding"/>
    <property type="evidence" value="ECO:0007669"/>
    <property type="project" value="UniProtKB-KW"/>
</dbReference>
<organism evidence="9 10">
    <name type="scientific">Micromonospora aurantiaca</name>
    <name type="common">nom. illeg.</name>
    <dbReference type="NCBI Taxonomy" id="47850"/>
    <lineage>
        <taxon>Bacteria</taxon>
        <taxon>Bacillati</taxon>
        <taxon>Actinomycetota</taxon>
        <taxon>Actinomycetes</taxon>
        <taxon>Micromonosporales</taxon>
        <taxon>Micromonosporaceae</taxon>
        <taxon>Micromonospora</taxon>
    </lineage>
</organism>
<dbReference type="GO" id="GO:0004066">
    <property type="term" value="F:asparagine synthase (glutamine-hydrolyzing) activity"/>
    <property type="evidence" value="ECO:0007669"/>
    <property type="project" value="UniProtKB-EC"/>
</dbReference>
<evidence type="ECO:0000256" key="6">
    <source>
        <dbReference type="ARBA" id="ARBA00022888"/>
    </source>
</evidence>
<dbReference type="Gene3D" id="3.40.50.620">
    <property type="entry name" value="HUPs"/>
    <property type="match status" value="1"/>
</dbReference>
<evidence type="ECO:0000313" key="10">
    <source>
        <dbReference type="Proteomes" id="UP000253958"/>
    </source>
</evidence>
<dbReference type="Pfam" id="PF13537">
    <property type="entry name" value="GATase_7"/>
    <property type="match status" value="1"/>
</dbReference>
<evidence type="ECO:0000256" key="3">
    <source>
        <dbReference type="ARBA" id="ARBA00012737"/>
    </source>
</evidence>
<dbReference type="CDD" id="cd01991">
    <property type="entry name" value="Asn_synthase_B_C"/>
    <property type="match status" value="1"/>
</dbReference>
<dbReference type="SUPFAM" id="SSF52402">
    <property type="entry name" value="Adenine nucleotide alpha hydrolases-like"/>
    <property type="match status" value="1"/>
</dbReference>
<dbReference type="InterPro" id="IPR033738">
    <property type="entry name" value="AsnB_N"/>
</dbReference>
<dbReference type="InterPro" id="IPR001962">
    <property type="entry name" value="Asn_synthase"/>
</dbReference>
<sequence>MTSFNGAVQMQPVLRKMADLISHRGPDGCGLVTFDGDEVRRGASAEDGRPAHAGLAHRLLSIVGEPSDGLQPVATDDGHLWMVFNGEIHNYVELRDELRGRGYDFHTDTDTEVVLHAYREWGERCFSRLNGMWSLAVYDRSTRVLTLARDRLGIKPLFYVRTARSFVFGSEIKVLAGHPEVELRPNQQMLYRYLAHNYRWVHEEEESFYEGIRQVRPGHVYRLNANGQLTASSYWHLDPSNVWTPADEREATERLRELLLDAVRIRMRASTDVAVLLSGGVDSASVTAAAGRASHAGLATFSARFRTGSDEGPYIAETRRALPGRHVDVAIGPDDFLPTLQRIVAAHDVPLFTQTWYAHWRLMSAVASEGFRVVLTGHGGDELFAGYAHHDAYHAAERSGRAGELVSSGALAALAGPIVTDADPVVQYFSDGTGAAIATRVRPARYADVLGRDFSATGRSGIARVNVFRDRGYLAAKLYQELAYETIPIVLCPEDRSSMAFSVETRPPFLDHRIVELAFALPDEYKLRHGVRKWVLRESMRGLVPDAVLDRADKQGINVPTATWFRTDVHDDIRDVLASALIVEQGIVEREPILRYLEEHRRGEGNHYLGIWQWLNVELWLRSLAGAA</sequence>
<dbReference type="Gene3D" id="3.60.20.10">
    <property type="entry name" value="Glutamine Phosphoribosylpyrophosphate, subunit 1, domain 1"/>
    <property type="match status" value="1"/>
</dbReference>
<keyword evidence="4" id="KW-0547">Nucleotide-binding</keyword>
<evidence type="ECO:0000256" key="8">
    <source>
        <dbReference type="ARBA" id="ARBA00048741"/>
    </source>
</evidence>
<evidence type="ECO:0000256" key="4">
    <source>
        <dbReference type="ARBA" id="ARBA00022741"/>
    </source>
</evidence>
<dbReference type="EMBL" id="CP031263">
    <property type="protein sequence ID" value="AXH91508.1"/>
    <property type="molecule type" value="Genomic_DNA"/>
</dbReference>
<comment type="pathway">
    <text evidence="1">Amino-acid biosynthesis; L-asparagine biosynthesis; L-asparagine from L-aspartate (L-Gln route): step 1/1.</text>
</comment>
<dbReference type="InterPro" id="IPR006426">
    <property type="entry name" value="Asn_synth_AEB"/>
</dbReference>
<dbReference type="InterPro" id="IPR051786">
    <property type="entry name" value="ASN_synthetase/amidase"/>
</dbReference>
<accession>A0A3M9K080</accession>
<dbReference type="AlphaFoldDB" id="A0A3M9K080"/>
<dbReference type="Pfam" id="PF00733">
    <property type="entry name" value="Asn_synthase"/>
    <property type="match status" value="1"/>
</dbReference>
<dbReference type="PROSITE" id="PS51278">
    <property type="entry name" value="GATASE_TYPE_2"/>
    <property type="match status" value="1"/>
</dbReference>
<dbReference type="Proteomes" id="UP000253958">
    <property type="component" value="Chromosome"/>
</dbReference>
<protein>
    <recommendedName>
        <fullName evidence="3">asparagine synthase (glutamine-hydrolyzing)</fullName>
        <ecNumber evidence="3">6.3.5.4</ecNumber>
    </recommendedName>
</protein>
<evidence type="ECO:0000313" key="9">
    <source>
        <dbReference type="EMBL" id="AXH91508.1"/>
    </source>
</evidence>
<evidence type="ECO:0000256" key="7">
    <source>
        <dbReference type="ARBA" id="ARBA00022962"/>
    </source>
</evidence>
<comment type="similarity">
    <text evidence="2">Belongs to the asparagine synthetase family.</text>
</comment>
<dbReference type="GO" id="GO:0005829">
    <property type="term" value="C:cytosol"/>
    <property type="evidence" value="ECO:0007669"/>
    <property type="project" value="TreeGrafter"/>
</dbReference>
<dbReference type="CDD" id="cd00712">
    <property type="entry name" value="AsnB"/>
    <property type="match status" value="1"/>
</dbReference>
<dbReference type="PANTHER" id="PTHR43284">
    <property type="entry name" value="ASPARAGINE SYNTHETASE (GLUTAMINE-HYDROLYZING)"/>
    <property type="match status" value="1"/>
</dbReference>
<comment type="catalytic activity">
    <reaction evidence="8">
        <text>L-aspartate + L-glutamine + ATP + H2O = L-asparagine + L-glutamate + AMP + diphosphate + H(+)</text>
        <dbReference type="Rhea" id="RHEA:12228"/>
        <dbReference type="ChEBI" id="CHEBI:15377"/>
        <dbReference type="ChEBI" id="CHEBI:15378"/>
        <dbReference type="ChEBI" id="CHEBI:29985"/>
        <dbReference type="ChEBI" id="CHEBI:29991"/>
        <dbReference type="ChEBI" id="CHEBI:30616"/>
        <dbReference type="ChEBI" id="CHEBI:33019"/>
        <dbReference type="ChEBI" id="CHEBI:58048"/>
        <dbReference type="ChEBI" id="CHEBI:58359"/>
        <dbReference type="ChEBI" id="CHEBI:456215"/>
        <dbReference type="EC" id="6.3.5.4"/>
    </reaction>
</comment>
<dbReference type="PANTHER" id="PTHR43284:SF1">
    <property type="entry name" value="ASPARAGINE SYNTHETASE"/>
    <property type="match status" value="1"/>
</dbReference>
<keyword evidence="7" id="KW-0315">Glutamine amidotransferase</keyword>
<evidence type="ECO:0000256" key="2">
    <source>
        <dbReference type="ARBA" id="ARBA00005752"/>
    </source>
</evidence>
<proteinExistence type="inferred from homology"/>
<dbReference type="PIRSF" id="PIRSF001589">
    <property type="entry name" value="Asn_synthetase_glu-h"/>
    <property type="match status" value="1"/>
</dbReference>
<keyword evidence="5" id="KW-0067">ATP-binding</keyword>
<dbReference type="InterPro" id="IPR014729">
    <property type="entry name" value="Rossmann-like_a/b/a_fold"/>
</dbReference>
<keyword evidence="9" id="KW-0436">Ligase</keyword>
<reference evidence="9 10" key="1">
    <citation type="submission" date="2018-07" db="EMBL/GenBank/DDBJ databases">
        <authorList>
            <person name="Ye Y."/>
        </authorList>
    </citation>
    <scope>NUCLEOTIDE SEQUENCE [LARGE SCALE GENOMIC DNA]</scope>
    <source>
        <strain evidence="10">H14(2018)</strain>
    </source>
</reference>
<reference evidence="9 10" key="2">
    <citation type="submission" date="2018-08" db="EMBL/GenBank/DDBJ databases">
        <title>Streptomyces kandeliansis sp. nov., an endophytic bacterium isolated from mangrove plant.</title>
        <authorList>
            <person name="Wang R."/>
        </authorList>
    </citation>
    <scope>NUCLEOTIDE SEQUENCE [LARGE SCALE GENOMIC DNA]</scope>
    <source>
        <strain evidence="10">H14(2018)</strain>
    </source>
</reference>
<evidence type="ECO:0000256" key="1">
    <source>
        <dbReference type="ARBA" id="ARBA00005187"/>
    </source>
</evidence>